<dbReference type="Pfam" id="PF14392">
    <property type="entry name" value="zf-CCHC_4"/>
    <property type="match status" value="1"/>
</dbReference>
<dbReference type="AlphaFoldDB" id="A0AAW2WSC2"/>
<sequence>MRTEEVVRVIGGHVGQWEEDTTALKDFSSTESVRIQISLDVNRPLRRVLKLKSDEGDELLIRFTYERLPNFCYICRKLGHISRFCDRYFEEGFVDPGETTPYGPWIRKNLSMRSSFNMPGGTVRTPTVNPVFLPISRSARGDGSPVQRGQQVFGDFRQLHRGEQLSRDDVGGLSPTLSVHVKGRENVVYHAGGSGSHGPRDKADSLVRPSSIIADPAMSGPDSTVAQVDSPLSLILPAHKSLTTAQSIVLTSANIPPTQKADHFIAQSSFSPVLQIPSSPVSLSGASSSKQSKYSSKTTEVVLHQVIRGPITKRKLPRSLTGSVDARPEKKGGQVVDVEEENLMLAEVAV</sequence>
<comment type="caution">
    <text evidence="2">The sequence shown here is derived from an EMBL/GenBank/DDBJ whole genome shotgun (WGS) entry which is preliminary data.</text>
</comment>
<reference evidence="2" key="2">
    <citation type="journal article" date="2024" name="Plant">
        <title>Genomic evolution and insights into agronomic trait innovations of Sesamum species.</title>
        <authorList>
            <person name="Miao H."/>
            <person name="Wang L."/>
            <person name="Qu L."/>
            <person name="Liu H."/>
            <person name="Sun Y."/>
            <person name="Le M."/>
            <person name="Wang Q."/>
            <person name="Wei S."/>
            <person name="Zheng Y."/>
            <person name="Lin W."/>
            <person name="Duan Y."/>
            <person name="Cao H."/>
            <person name="Xiong S."/>
            <person name="Wang X."/>
            <person name="Wei L."/>
            <person name="Li C."/>
            <person name="Ma Q."/>
            <person name="Ju M."/>
            <person name="Zhao R."/>
            <person name="Li G."/>
            <person name="Mu C."/>
            <person name="Tian Q."/>
            <person name="Mei H."/>
            <person name="Zhang T."/>
            <person name="Gao T."/>
            <person name="Zhang H."/>
        </authorList>
    </citation>
    <scope>NUCLEOTIDE SEQUENCE</scope>
    <source>
        <strain evidence="2">KEN1</strain>
    </source>
</reference>
<dbReference type="EMBL" id="JACGWN010000007">
    <property type="protein sequence ID" value="KAL0444622.1"/>
    <property type="molecule type" value="Genomic_DNA"/>
</dbReference>
<protein>
    <recommendedName>
        <fullName evidence="1">Zinc knuckle CX2CX4HX4C domain-containing protein</fullName>
    </recommendedName>
</protein>
<dbReference type="InterPro" id="IPR025836">
    <property type="entry name" value="Zn_knuckle_CX2CX4HX4C"/>
</dbReference>
<evidence type="ECO:0000259" key="1">
    <source>
        <dbReference type="Pfam" id="PF14392"/>
    </source>
</evidence>
<name>A0AAW2WSC2_9LAMI</name>
<evidence type="ECO:0000313" key="2">
    <source>
        <dbReference type="EMBL" id="KAL0444622.1"/>
    </source>
</evidence>
<feature type="domain" description="Zinc knuckle CX2CX4HX4C" evidence="1">
    <location>
        <begin position="39"/>
        <end position="86"/>
    </location>
</feature>
<accession>A0AAW2WSC2</accession>
<organism evidence="2">
    <name type="scientific">Sesamum latifolium</name>
    <dbReference type="NCBI Taxonomy" id="2727402"/>
    <lineage>
        <taxon>Eukaryota</taxon>
        <taxon>Viridiplantae</taxon>
        <taxon>Streptophyta</taxon>
        <taxon>Embryophyta</taxon>
        <taxon>Tracheophyta</taxon>
        <taxon>Spermatophyta</taxon>
        <taxon>Magnoliopsida</taxon>
        <taxon>eudicotyledons</taxon>
        <taxon>Gunneridae</taxon>
        <taxon>Pentapetalae</taxon>
        <taxon>asterids</taxon>
        <taxon>lamiids</taxon>
        <taxon>Lamiales</taxon>
        <taxon>Pedaliaceae</taxon>
        <taxon>Sesamum</taxon>
    </lineage>
</organism>
<reference evidence="2" key="1">
    <citation type="submission" date="2020-06" db="EMBL/GenBank/DDBJ databases">
        <authorList>
            <person name="Li T."/>
            <person name="Hu X."/>
            <person name="Zhang T."/>
            <person name="Song X."/>
            <person name="Zhang H."/>
            <person name="Dai N."/>
            <person name="Sheng W."/>
            <person name="Hou X."/>
            <person name="Wei L."/>
        </authorList>
    </citation>
    <scope>NUCLEOTIDE SEQUENCE</scope>
    <source>
        <strain evidence="2">KEN1</strain>
        <tissue evidence="2">Leaf</tissue>
    </source>
</reference>
<gene>
    <name evidence="2" type="ORF">Slati_2184900</name>
</gene>
<proteinExistence type="predicted"/>